<gene>
    <name evidence="3" type="ORF">PZE19_10275</name>
</gene>
<sequence length="175" mass="19009">MNGLVAQEPEEVPRTATIVPPRPNLGPEPWRDDSAPWLVPVAILVAAGLIAATVLRRRRRRASLPATAGSPAAVDDSPEGRLLALCDRLRATLAARLGPSLRARTTEEVTADPRVAQLLGDDRDRLAAILVAGDRIKFARREAAEGILDRLPEWTAWAASLDARRETTRRQPPSP</sequence>
<keyword evidence="2" id="KW-0472">Membrane</keyword>
<reference evidence="3 4" key="1">
    <citation type="submission" date="2023-03" db="EMBL/GenBank/DDBJ databases">
        <title>Paludisphaera mucosa sp. nov. a novel planctomycete from northern fen.</title>
        <authorList>
            <person name="Ivanova A."/>
        </authorList>
    </citation>
    <scope>NUCLEOTIDE SEQUENCE [LARGE SCALE GENOMIC DNA]</scope>
    <source>
        <strain evidence="3 4">Pla2</strain>
    </source>
</reference>
<feature type="transmembrane region" description="Helical" evidence="2">
    <location>
        <begin position="37"/>
        <end position="55"/>
    </location>
</feature>
<evidence type="ECO:0000256" key="2">
    <source>
        <dbReference type="SAM" id="Phobius"/>
    </source>
</evidence>
<organism evidence="3 4">
    <name type="scientific">Paludisphaera mucosa</name>
    <dbReference type="NCBI Taxonomy" id="3030827"/>
    <lineage>
        <taxon>Bacteria</taxon>
        <taxon>Pseudomonadati</taxon>
        <taxon>Planctomycetota</taxon>
        <taxon>Planctomycetia</taxon>
        <taxon>Isosphaerales</taxon>
        <taxon>Isosphaeraceae</taxon>
        <taxon>Paludisphaera</taxon>
    </lineage>
</organism>
<name>A0ABT6F9B5_9BACT</name>
<dbReference type="Proteomes" id="UP001216907">
    <property type="component" value="Unassembled WGS sequence"/>
</dbReference>
<keyword evidence="2" id="KW-0812">Transmembrane</keyword>
<evidence type="ECO:0000313" key="4">
    <source>
        <dbReference type="Proteomes" id="UP001216907"/>
    </source>
</evidence>
<proteinExistence type="predicted"/>
<keyword evidence="2" id="KW-1133">Transmembrane helix</keyword>
<accession>A0ABT6F9B5</accession>
<evidence type="ECO:0000313" key="3">
    <source>
        <dbReference type="EMBL" id="MDG3004161.1"/>
    </source>
</evidence>
<evidence type="ECO:0000256" key="1">
    <source>
        <dbReference type="SAM" id="MobiDB-lite"/>
    </source>
</evidence>
<dbReference type="RefSeq" id="WP_277860523.1">
    <property type="nucleotide sequence ID" value="NZ_JARRAG010000002.1"/>
</dbReference>
<dbReference type="EMBL" id="JARRAG010000002">
    <property type="protein sequence ID" value="MDG3004161.1"/>
    <property type="molecule type" value="Genomic_DNA"/>
</dbReference>
<keyword evidence="4" id="KW-1185">Reference proteome</keyword>
<comment type="caution">
    <text evidence="3">The sequence shown here is derived from an EMBL/GenBank/DDBJ whole genome shotgun (WGS) entry which is preliminary data.</text>
</comment>
<feature type="region of interest" description="Disordered" evidence="1">
    <location>
        <begin position="1"/>
        <end position="25"/>
    </location>
</feature>
<protein>
    <submittedName>
        <fullName evidence="3">Uncharacterized protein</fullName>
    </submittedName>
</protein>